<evidence type="ECO:0000256" key="4">
    <source>
        <dbReference type="ARBA" id="ARBA00022763"/>
    </source>
</evidence>
<evidence type="ECO:0000313" key="7">
    <source>
        <dbReference type="Proteomes" id="UP000504636"/>
    </source>
</evidence>
<organism evidence="6">
    <name type="scientific">Mytilinidion resinicola</name>
    <dbReference type="NCBI Taxonomy" id="574789"/>
    <lineage>
        <taxon>Eukaryota</taxon>
        <taxon>Fungi</taxon>
        <taxon>Dikarya</taxon>
        <taxon>Ascomycota</taxon>
        <taxon>Pezizomycotina</taxon>
        <taxon>Dothideomycetes</taxon>
        <taxon>Pleosporomycetidae</taxon>
        <taxon>Mytilinidiales</taxon>
        <taxon>Mytilinidiaceae</taxon>
        <taxon>Mytilinidion</taxon>
    </lineage>
</organism>
<evidence type="ECO:0000313" key="6">
    <source>
        <dbReference type="EMBL" id="KAF2814546.1"/>
    </source>
</evidence>
<dbReference type="SUPFAM" id="SSF46767">
    <property type="entry name" value="Methylated DNA-protein cysteine methyltransferase, C-terminal domain"/>
    <property type="match status" value="1"/>
</dbReference>
<dbReference type="PANTHER" id="PTHR10815">
    <property type="entry name" value="METHYLATED-DNA--PROTEIN-CYSTEINE METHYLTRANSFERASE"/>
    <property type="match status" value="1"/>
</dbReference>
<dbReference type="GeneID" id="54455991"/>
<dbReference type="GO" id="GO:0032259">
    <property type="term" value="P:methylation"/>
    <property type="evidence" value="ECO:0007669"/>
    <property type="project" value="UniProtKB-KW"/>
</dbReference>
<feature type="domain" description="Methylated-DNA-[protein]-cysteine S-methyltransferase DNA binding" evidence="5">
    <location>
        <begin position="9"/>
        <end position="96"/>
    </location>
</feature>
<protein>
    <recommendedName>
        <fullName evidence="3">Methylated-DNA--protein-cysteine methyltransferase</fullName>
        <ecNumber evidence="2">2.1.1.63</ecNumber>
    </recommendedName>
</protein>
<dbReference type="Gene3D" id="1.10.10.10">
    <property type="entry name" value="Winged helix-like DNA-binding domain superfamily/Winged helix DNA-binding domain"/>
    <property type="match status" value="1"/>
</dbReference>
<evidence type="ECO:0000259" key="5">
    <source>
        <dbReference type="Pfam" id="PF01035"/>
    </source>
</evidence>
<dbReference type="EMBL" id="MU003694">
    <property type="protein sequence ID" value="KAF2814546.1"/>
    <property type="molecule type" value="Genomic_DNA"/>
</dbReference>
<evidence type="ECO:0000313" key="8">
    <source>
        <dbReference type="RefSeq" id="XP_033581510.1"/>
    </source>
</evidence>
<dbReference type="Pfam" id="PF01035">
    <property type="entry name" value="DNA_binding_1"/>
    <property type="match status" value="1"/>
</dbReference>
<keyword evidence="4" id="KW-0227">DNA damage</keyword>
<evidence type="ECO:0000256" key="2">
    <source>
        <dbReference type="ARBA" id="ARBA00011918"/>
    </source>
</evidence>
<dbReference type="EC" id="2.1.1.63" evidence="2"/>
<dbReference type="Proteomes" id="UP000504636">
    <property type="component" value="Unplaced"/>
</dbReference>
<reference evidence="8" key="3">
    <citation type="submission" date="2025-04" db="UniProtKB">
        <authorList>
            <consortium name="RefSeq"/>
        </authorList>
    </citation>
    <scope>IDENTIFICATION</scope>
    <source>
        <strain evidence="8">CBS 304.34</strain>
    </source>
</reference>
<sequence>MARETKVTAFQTRVYTLLQQIPEGKVTSYAALSKALNSSPRAVGGALRNNPFAPEVPCHRCIASTGFIGGFQGDWQKAPSGVNVEKKMGLLKEEGVEFDGKGMLVDRGAWWDEFRL</sequence>
<keyword evidence="6" id="KW-0489">Methyltransferase</keyword>
<proteinExistence type="inferred from homology"/>
<dbReference type="InterPro" id="IPR014048">
    <property type="entry name" value="MethylDNA_cys_MeTrfase_DNA-bd"/>
</dbReference>
<gene>
    <name evidence="6 8" type="ORF">BDZ99DRAFT_378161</name>
</gene>
<keyword evidence="7" id="KW-1185">Reference proteome</keyword>
<dbReference type="GO" id="GO:0003908">
    <property type="term" value="F:methylated-DNA-[protein]-cysteine S-methyltransferase activity"/>
    <property type="evidence" value="ECO:0007669"/>
    <property type="project" value="UniProtKB-EC"/>
</dbReference>
<dbReference type="CDD" id="cd06445">
    <property type="entry name" value="ATase"/>
    <property type="match status" value="1"/>
</dbReference>
<keyword evidence="6" id="KW-0808">Transferase</keyword>
<dbReference type="OrthoDB" id="1907495at2759"/>
<name>A0A6A6Z037_9PEZI</name>
<dbReference type="NCBIfam" id="TIGR00589">
    <property type="entry name" value="ogt"/>
    <property type="match status" value="1"/>
</dbReference>
<reference evidence="8" key="2">
    <citation type="submission" date="2020-04" db="EMBL/GenBank/DDBJ databases">
        <authorList>
            <consortium name="NCBI Genome Project"/>
        </authorList>
    </citation>
    <scope>NUCLEOTIDE SEQUENCE</scope>
    <source>
        <strain evidence="8">CBS 304.34</strain>
    </source>
</reference>
<dbReference type="InterPro" id="IPR036388">
    <property type="entry name" value="WH-like_DNA-bd_sf"/>
</dbReference>
<reference evidence="6 8" key="1">
    <citation type="journal article" date="2020" name="Stud. Mycol.">
        <title>101 Dothideomycetes genomes: a test case for predicting lifestyles and emergence of pathogens.</title>
        <authorList>
            <person name="Haridas S."/>
            <person name="Albert R."/>
            <person name="Binder M."/>
            <person name="Bloem J."/>
            <person name="Labutti K."/>
            <person name="Salamov A."/>
            <person name="Andreopoulos B."/>
            <person name="Baker S."/>
            <person name="Barry K."/>
            <person name="Bills G."/>
            <person name="Bluhm B."/>
            <person name="Cannon C."/>
            <person name="Castanera R."/>
            <person name="Culley D."/>
            <person name="Daum C."/>
            <person name="Ezra D."/>
            <person name="Gonzalez J."/>
            <person name="Henrissat B."/>
            <person name="Kuo A."/>
            <person name="Liang C."/>
            <person name="Lipzen A."/>
            <person name="Lutzoni F."/>
            <person name="Magnuson J."/>
            <person name="Mondo S."/>
            <person name="Nolan M."/>
            <person name="Ohm R."/>
            <person name="Pangilinan J."/>
            <person name="Park H.-J."/>
            <person name="Ramirez L."/>
            <person name="Alfaro M."/>
            <person name="Sun H."/>
            <person name="Tritt A."/>
            <person name="Yoshinaga Y."/>
            <person name="Zwiers L.-H."/>
            <person name="Turgeon B."/>
            <person name="Goodwin S."/>
            <person name="Spatafora J."/>
            <person name="Crous P."/>
            <person name="Grigoriev I."/>
        </authorList>
    </citation>
    <scope>NUCLEOTIDE SEQUENCE</scope>
    <source>
        <strain evidence="6 8">CBS 304.34</strain>
    </source>
</reference>
<evidence type="ECO:0000256" key="3">
    <source>
        <dbReference type="ARBA" id="ARBA00015377"/>
    </source>
</evidence>
<dbReference type="PANTHER" id="PTHR10815:SF13">
    <property type="entry name" value="METHYLATED-DNA--PROTEIN-CYSTEINE METHYLTRANSFERASE"/>
    <property type="match status" value="1"/>
</dbReference>
<accession>A0A6A6Z037</accession>
<dbReference type="GO" id="GO:0006281">
    <property type="term" value="P:DNA repair"/>
    <property type="evidence" value="ECO:0007669"/>
    <property type="project" value="InterPro"/>
</dbReference>
<dbReference type="AlphaFoldDB" id="A0A6A6Z037"/>
<dbReference type="InterPro" id="IPR036217">
    <property type="entry name" value="MethylDNA_cys_MeTrfase_DNAb"/>
</dbReference>
<dbReference type="RefSeq" id="XP_033581510.1">
    <property type="nucleotide sequence ID" value="XM_033715098.1"/>
</dbReference>
<comment type="similarity">
    <text evidence="1">Belongs to the MGMT family.</text>
</comment>
<evidence type="ECO:0000256" key="1">
    <source>
        <dbReference type="ARBA" id="ARBA00008711"/>
    </source>
</evidence>